<gene>
    <name evidence="2" type="ORF">ABVK25_009419</name>
</gene>
<organism evidence="2 3">
    <name type="scientific">Lepraria finkii</name>
    <dbReference type="NCBI Taxonomy" id="1340010"/>
    <lineage>
        <taxon>Eukaryota</taxon>
        <taxon>Fungi</taxon>
        <taxon>Dikarya</taxon>
        <taxon>Ascomycota</taxon>
        <taxon>Pezizomycotina</taxon>
        <taxon>Lecanoromycetes</taxon>
        <taxon>OSLEUM clade</taxon>
        <taxon>Lecanoromycetidae</taxon>
        <taxon>Lecanorales</taxon>
        <taxon>Lecanorineae</taxon>
        <taxon>Stereocaulaceae</taxon>
        <taxon>Lepraria</taxon>
    </lineage>
</organism>
<name>A0ABR4B038_9LECA</name>
<dbReference type="InterPro" id="IPR036047">
    <property type="entry name" value="F-box-like_dom_sf"/>
</dbReference>
<dbReference type="Proteomes" id="UP001590951">
    <property type="component" value="Unassembled WGS sequence"/>
</dbReference>
<feature type="domain" description="F-box" evidence="1">
    <location>
        <begin position="91"/>
        <end position="139"/>
    </location>
</feature>
<dbReference type="EMBL" id="JBHFEH010000049">
    <property type="protein sequence ID" value="KAL2050311.1"/>
    <property type="molecule type" value="Genomic_DNA"/>
</dbReference>
<dbReference type="SUPFAM" id="SSF81383">
    <property type="entry name" value="F-box domain"/>
    <property type="match status" value="1"/>
</dbReference>
<dbReference type="InterPro" id="IPR001810">
    <property type="entry name" value="F-box_dom"/>
</dbReference>
<evidence type="ECO:0000313" key="3">
    <source>
        <dbReference type="Proteomes" id="UP001590951"/>
    </source>
</evidence>
<evidence type="ECO:0000313" key="2">
    <source>
        <dbReference type="EMBL" id="KAL2050311.1"/>
    </source>
</evidence>
<comment type="caution">
    <text evidence="2">The sequence shown here is derived from an EMBL/GenBank/DDBJ whole genome shotgun (WGS) entry which is preliminary data.</text>
</comment>
<evidence type="ECO:0000259" key="1">
    <source>
        <dbReference type="PROSITE" id="PS50181"/>
    </source>
</evidence>
<dbReference type="PROSITE" id="PS50181">
    <property type="entry name" value="FBOX"/>
    <property type="match status" value="1"/>
</dbReference>
<accession>A0ABR4B038</accession>
<keyword evidence="3" id="KW-1185">Reference proteome</keyword>
<reference evidence="2 3" key="1">
    <citation type="submission" date="2024-09" db="EMBL/GenBank/DDBJ databases">
        <title>Rethinking Asexuality: The Enigmatic Case of Functional Sexual Genes in Lepraria (Stereocaulaceae).</title>
        <authorList>
            <person name="Doellman M."/>
            <person name="Sun Y."/>
            <person name="Barcenas-Pena A."/>
            <person name="Lumbsch H.T."/>
            <person name="Grewe F."/>
        </authorList>
    </citation>
    <scope>NUCLEOTIDE SEQUENCE [LARGE SCALE GENOMIC DNA]</scope>
    <source>
        <strain evidence="2 3">Grewe 0041</strain>
    </source>
</reference>
<protein>
    <recommendedName>
        <fullName evidence="1">F-box domain-containing protein</fullName>
    </recommendedName>
</protein>
<proteinExistence type="predicted"/>
<sequence>MYQAFVPCAPGMLEMAPKGGKLRTLLFSGYADCLVELLAIPILPSNVRSDESTREPCITVSSRRASHRRFVDDASAKQQSRCGFPAQPNNNPSLSNLPYEILIMVFDELDLETALCLAFTSQYFWGVGRAYFTRYYASLLGCWAGNPIINLGDGVEAGDIPAGLKAEQWEEELQRRVSLDDIGASRLAPLSLVDYASTQFETVDVPVELPSLYHAFDRLKKKHKLPTDLYPGLTDIIMPRSTTYYPHDRVWILRNLTTGEFVRPEGFTVDPKYAHGPHIGVVGFGEVVLLRCSWSSTSRGTGLPYPHSVHRGIWAGHRLDITTLDRLTERCSRSASQWKDISEEVAAEVDEMWSMQFTAGWKSDIQRVLMDDQERITGELPKSRLMELKLFWKKGCLMYSPRGPDYDESQPSEADSRLGHMRIGMISTGRVAII</sequence>